<proteinExistence type="predicted"/>
<protein>
    <submittedName>
        <fullName evidence="1">Unannotated protein</fullName>
    </submittedName>
</protein>
<organism evidence="1">
    <name type="scientific">freshwater metagenome</name>
    <dbReference type="NCBI Taxonomy" id="449393"/>
    <lineage>
        <taxon>unclassified sequences</taxon>
        <taxon>metagenomes</taxon>
        <taxon>ecological metagenomes</taxon>
    </lineage>
</organism>
<name>A0A6J6G8N3_9ZZZZ</name>
<dbReference type="EMBL" id="CAEZSR010000286">
    <property type="protein sequence ID" value="CAB4597702.1"/>
    <property type="molecule type" value="Genomic_DNA"/>
</dbReference>
<dbReference type="AlphaFoldDB" id="A0A6J6G8N3"/>
<accession>A0A6J6G8N3</accession>
<reference evidence="1" key="1">
    <citation type="submission" date="2020-05" db="EMBL/GenBank/DDBJ databases">
        <authorList>
            <person name="Chiriac C."/>
            <person name="Salcher M."/>
            <person name="Ghai R."/>
            <person name="Kavagutti S V."/>
        </authorList>
    </citation>
    <scope>NUCLEOTIDE SEQUENCE</scope>
</reference>
<gene>
    <name evidence="1" type="ORF">UFOPK1493_04107</name>
</gene>
<sequence>MPPALPRRPCSNRPPLMIPPLTLVATTTPMTSATPCAAPFHTSPDTNAFASVSTTVGNPVSSCT</sequence>
<evidence type="ECO:0000313" key="1">
    <source>
        <dbReference type="EMBL" id="CAB4597702.1"/>
    </source>
</evidence>